<evidence type="ECO:0000313" key="3">
    <source>
        <dbReference type="EMBL" id="KAA1104306.1"/>
    </source>
</evidence>
<evidence type="ECO:0000313" key="4">
    <source>
        <dbReference type="Proteomes" id="UP000324748"/>
    </source>
</evidence>
<feature type="region of interest" description="Disordered" evidence="1">
    <location>
        <begin position="97"/>
        <end position="116"/>
    </location>
</feature>
<feature type="signal peptide" evidence="2">
    <location>
        <begin position="1"/>
        <end position="25"/>
    </location>
</feature>
<sequence>MTKISLEYFILITSLFGSPGTTTSALPNCRLQPRSFYDEALAGSQKLIIDQPSPRNSGVTNVIGEEDSSEGFLPSGSSDMQEALSSFKQARDKLFESDSDEVPMSKKRKTSWPQMEKFTTSHHSETNGRQRGHLIHQEPDSGVLSAVDAFALSLRLAASQNDEEKMAKFSEQALDFMGYQLAWAFDNGSTQESLEELQQALTQQIDFSSNIPAGHWLTLFDNLIKQLHKEPRRDQYLHVTYARLSVDNNPPHFRCASVHYLSSHSSNLLELIGFRDVTWEPEEGEISPKEENKDFSLLNFLARNGSMDLMSIQQPRGVFRISQWNSLKEMAPEIITHGKLFVWMKAISEEIKDIKDQDPSMYKILIYLEGIYRTLSEHLVESNHDLKLISPKGSQDGLEAIEKKKSTSPADREEEVNPDFQLNTKIRKTREIISFAAKHLNKLSGLHNLEEELDSLLGTYKVSRKKLY</sequence>
<evidence type="ECO:0000256" key="2">
    <source>
        <dbReference type="SAM" id="SignalP"/>
    </source>
</evidence>
<protein>
    <submittedName>
        <fullName evidence="3">Uncharacterized protein</fullName>
    </submittedName>
</protein>
<organism evidence="3 4">
    <name type="scientific">Puccinia graminis f. sp. tritici</name>
    <dbReference type="NCBI Taxonomy" id="56615"/>
    <lineage>
        <taxon>Eukaryota</taxon>
        <taxon>Fungi</taxon>
        <taxon>Dikarya</taxon>
        <taxon>Basidiomycota</taxon>
        <taxon>Pucciniomycotina</taxon>
        <taxon>Pucciniomycetes</taxon>
        <taxon>Pucciniales</taxon>
        <taxon>Pucciniaceae</taxon>
        <taxon>Puccinia</taxon>
    </lineage>
</organism>
<evidence type="ECO:0000256" key="1">
    <source>
        <dbReference type="SAM" id="MobiDB-lite"/>
    </source>
</evidence>
<proteinExistence type="predicted"/>
<keyword evidence="4" id="KW-1185">Reference proteome</keyword>
<dbReference type="Proteomes" id="UP000324748">
    <property type="component" value="Unassembled WGS sequence"/>
</dbReference>
<accession>A0A5B0PTS3</accession>
<dbReference type="AlphaFoldDB" id="A0A5B0PTS3"/>
<dbReference type="OrthoDB" id="10443559at2759"/>
<name>A0A5B0PTS3_PUCGR</name>
<comment type="caution">
    <text evidence="3">The sequence shown here is derived from an EMBL/GenBank/DDBJ whole genome shotgun (WGS) entry which is preliminary data.</text>
</comment>
<gene>
    <name evidence="3" type="ORF">PGT21_018701</name>
</gene>
<dbReference type="EMBL" id="VSWC01000041">
    <property type="protein sequence ID" value="KAA1104306.1"/>
    <property type="molecule type" value="Genomic_DNA"/>
</dbReference>
<keyword evidence="2" id="KW-0732">Signal</keyword>
<reference evidence="3 4" key="1">
    <citation type="submission" date="2019-05" db="EMBL/GenBank/DDBJ databases">
        <title>Emergence of the Ug99 lineage of the wheat stem rust pathogen through somatic hybridization.</title>
        <authorList>
            <person name="Li F."/>
            <person name="Upadhyaya N.M."/>
            <person name="Sperschneider J."/>
            <person name="Matny O."/>
            <person name="Nguyen-Phuc H."/>
            <person name="Mago R."/>
            <person name="Raley C."/>
            <person name="Miller M.E."/>
            <person name="Silverstein K.A.T."/>
            <person name="Henningsen E."/>
            <person name="Hirsch C.D."/>
            <person name="Visser B."/>
            <person name="Pretorius Z.A."/>
            <person name="Steffenson B.J."/>
            <person name="Schwessinger B."/>
            <person name="Dodds P.N."/>
            <person name="Figueroa M."/>
        </authorList>
    </citation>
    <scope>NUCLEOTIDE SEQUENCE [LARGE SCALE GENOMIC DNA]</scope>
    <source>
        <strain evidence="3">21-0</strain>
    </source>
</reference>
<feature type="chain" id="PRO_5023012890" evidence="2">
    <location>
        <begin position="26"/>
        <end position="468"/>
    </location>
</feature>